<evidence type="ECO:0008006" key="4">
    <source>
        <dbReference type="Google" id="ProtNLM"/>
    </source>
</evidence>
<feature type="transmembrane region" description="Helical" evidence="1">
    <location>
        <begin position="330"/>
        <end position="348"/>
    </location>
</feature>
<feature type="transmembrane region" description="Helical" evidence="1">
    <location>
        <begin position="302"/>
        <end position="318"/>
    </location>
</feature>
<dbReference type="AlphaFoldDB" id="A0A1B1S8K3"/>
<feature type="transmembrane region" description="Helical" evidence="1">
    <location>
        <begin position="245"/>
        <end position="266"/>
    </location>
</feature>
<evidence type="ECO:0000313" key="3">
    <source>
        <dbReference type="Proteomes" id="UP000186351"/>
    </source>
</evidence>
<feature type="transmembrane region" description="Helical" evidence="1">
    <location>
        <begin position="278"/>
        <end position="296"/>
    </location>
</feature>
<dbReference type="KEGG" id="pary:A4V02_04930"/>
<keyword evidence="1" id="KW-1133">Transmembrane helix</keyword>
<dbReference type="EMBL" id="CP015402">
    <property type="protein sequence ID" value="ANU63123.2"/>
    <property type="molecule type" value="Genomic_DNA"/>
</dbReference>
<protein>
    <recommendedName>
        <fullName evidence="4">EpsG family protein</fullName>
    </recommendedName>
</protein>
<accession>A0A1Z2XK35</accession>
<evidence type="ECO:0000313" key="2">
    <source>
        <dbReference type="EMBL" id="ANU63123.2"/>
    </source>
</evidence>
<feature type="transmembrane region" description="Helical" evidence="1">
    <location>
        <begin position="126"/>
        <end position="143"/>
    </location>
</feature>
<dbReference type="RefSeq" id="WP_084273980.1">
    <property type="nucleotide sequence ID" value="NZ_CAJTAP010000005.1"/>
</dbReference>
<keyword evidence="3" id="KW-1185">Reference proteome</keyword>
<evidence type="ECO:0000256" key="1">
    <source>
        <dbReference type="SAM" id="Phobius"/>
    </source>
</evidence>
<feature type="transmembrane region" description="Helical" evidence="1">
    <location>
        <begin position="172"/>
        <end position="197"/>
    </location>
</feature>
<keyword evidence="1" id="KW-0472">Membrane</keyword>
<dbReference type="InterPro" id="IPR049458">
    <property type="entry name" value="EpsG-like"/>
</dbReference>
<keyword evidence="1" id="KW-0812">Transmembrane</keyword>
<dbReference type="Proteomes" id="UP000186351">
    <property type="component" value="Chromosome"/>
</dbReference>
<gene>
    <name evidence="2" type="ORF">A4V02_04930</name>
</gene>
<dbReference type="STRING" id="1796646.A4V02_04930"/>
<accession>A0A1B1S8K3</accession>
<feature type="transmembrane region" description="Helical" evidence="1">
    <location>
        <begin position="206"/>
        <end position="225"/>
    </location>
</feature>
<feature type="transmembrane region" description="Helical" evidence="1">
    <location>
        <begin position="104"/>
        <end position="120"/>
    </location>
</feature>
<name>A0A1B1S8K3_9BACT</name>
<sequence>MWSVVFYVISFWWVHVCVRNSNFSPRVKMGFEAIYCFFALFIFFCFRDITILNDTHAYFEWFDDLSHSAEHMSHGIWHVNALDRFEPGFQIYANMIMHFITRNAYGIIFISGLIVTIANILFIRKFTNGICLVVFLMLCAGVLESEYSGMRQGIAICVLYYAYFQLLKHRLFIFILCGIIATTLHSSAIVFFLLLILQKVELNRKFISITFIGGIIIAFFIDKVFEMLGLTDLVYYEQGMTRDSVAWAAIINTVISAIVLWFCYYIQRKYSFKVKEPLLWWMTILNVIFNMTSITFPIMTRFSLYFYPFIFILCILLINRVPSGKTRLKYINLIIIGFLLRFIVILEYKNDWNVMYPYLFYNFN</sequence>
<organism evidence="2 3">
    <name type="scientific">Muribaculum intestinale</name>
    <dbReference type="NCBI Taxonomy" id="1796646"/>
    <lineage>
        <taxon>Bacteria</taxon>
        <taxon>Pseudomonadati</taxon>
        <taxon>Bacteroidota</taxon>
        <taxon>Bacteroidia</taxon>
        <taxon>Bacteroidales</taxon>
        <taxon>Muribaculaceae</taxon>
        <taxon>Muribaculum</taxon>
    </lineage>
</organism>
<feature type="transmembrane region" description="Helical" evidence="1">
    <location>
        <begin position="29"/>
        <end position="46"/>
    </location>
</feature>
<reference evidence="3" key="1">
    <citation type="submission" date="2016-04" db="EMBL/GenBank/DDBJ databases">
        <title>Complete Genome Sequences of Twelve Strains of a Stable Defined Moderately Diverse Mouse Microbiota 2 (sDMDMm2).</title>
        <authorList>
            <person name="Uchimura Y."/>
            <person name="Wyss M."/>
            <person name="Brugiroux S."/>
            <person name="Limenitakis J.P."/>
            <person name="Stecher B."/>
            <person name="McCoy K.D."/>
            <person name="Macpherson A.J."/>
        </authorList>
    </citation>
    <scope>NUCLEOTIDE SEQUENCE [LARGE SCALE GENOMIC DNA]</scope>
    <source>
        <strain evidence="3">YL27</strain>
    </source>
</reference>
<dbReference type="Pfam" id="PF14897">
    <property type="entry name" value="EpsG"/>
    <property type="match status" value="1"/>
</dbReference>
<proteinExistence type="predicted"/>